<keyword evidence="2" id="KW-1185">Reference proteome</keyword>
<dbReference type="EMBL" id="JACHGW010000001">
    <property type="protein sequence ID" value="MBB6048496.1"/>
    <property type="molecule type" value="Genomic_DNA"/>
</dbReference>
<name>A0A7W9W4Z7_ARMRO</name>
<accession>A0A7W9W4Z7</accession>
<evidence type="ECO:0000313" key="1">
    <source>
        <dbReference type="EMBL" id="MBB6048496.1"/>
    </source>
</evidence>
<organism evidence="1 2">
    <name type="scientific">Armatimonas rosea</name>
    <dbReference type="NCBI Taxonomy" id="685828"/>
    <lineage>
        <taxon>Bacteria</taxon>
        <taxon>Bacillati</taxon>
        <taxon>Armatimonadota</taxon>
        <taxon>Armatimonadia</taxon>
        <taxon>Armatimonadales</taxon>
        <taxon>Armatimonadaceae</taxon>
        <taxon>Armatimonas</taxon>
    </lineage>
</organism>
<dbReference type="RefSeq" id="WP_184192122.1">
    <property type="nucleotide sequence ID" value="NZ_JACHGW010000001.1"/>
</dbReference>
<protein>
    <recommendedName>
        <fullName evidence="3">Trypsin</fullName>
    </recommendedName>
</protein>
<reference evidence="1 2" key="1">
    <citation type="submission" date="2020-08" db="EMBL/GenBank/DDBJ databases">
        <title>Genomic Encyclopedia of Type Strains, Phase IV (KMG-IV): sequencing the most valuable type-strain genomes for metagenomic binning, comparative biology and taxonomic classification.</title>
        <authorList>
            <person name="Goeker M."/>
        </authorList>
    </citation>
    <scope>NUCLEOTIDE SEQUENCE [LARGE SCALE GENOMIC DNA]</scope>
    <source>
        <strain evidence="1 2">DSM 23562</strain>
    </source>
</reference>
<sequence>MIVLGGAGRNLAPPPDPARRACWELQGQWGKYIGTPIAARWFVTAAHVGGQVGDALVLANQHYLAVAREALPGTDIALWRVDRAFPRWATVCDGDELERELFLVGRGTARGAELAGKGWQWGAIDHRQNWGRNQVSGFLTSKPYGALLLATFDHDAGPDESTLSTGDSGGGVFLKGRDGLWRLAGINHDINPGDDGIDRFYSTSGRKDDLFRAALYDSRGLFLGTPEALKPVTGDTPRPAVLAAQRLSVYRNQLAKILARPDNAYPSHPPLLQTRLGRYGGGALVGAAGAAVLARRFFAKKLSPRD</sequence>
<dbReference type="AlphaFoldDB" id="A0A7W9W4Z7"/>
<comment type="caution">
    <text evidence="1">The sequence shown here is derived from an EMBL/GenBank/DDBJ whole genome shotgun (WGS) entry which is preliminary data.</text>
</comment>
<dbReference type="InterPro" id="IPR009003">
    <property type="entry name" value="Peptidase_S1_PA"/>
</dbReference>
<dbReference type="SUPFAM" id="SSF50494">
    <property type="entry name" value="Trypsin-like serine proteases"/>
    <property type="match status" value="1"/>
</dbReference>
<proteinExistence type="predicted"/>
<evidence type="ECO:0008006" key="3">
    <source>
        <dbReference type="Google" id="ProtNLM"/>
    </source>
</evidence>
<dbReference type="Proteomes" id="UP000520814">
    <property type="component" value="Unassembled WGS sequence"/>
</dbReference>
<gene>
    <name evidence="1" type="ORF">HNQ39_000258</name>
</gene>
<evidence type="ECO:0000313" key="2">
    <source>
        <dbReference type="Proteomes" id="UP000520814"/>
    </source>
</evidence>